<reference evidence="1" key="2">
    <citation type="submission" date="2024-07" db="EMBL/GenBank/DDBJ databases">
        <title>Streptomyces haneummycinica sp. nov., a new antibiotic-producing actinobacterium isolated from marine sediment.</title>
        <authorList>
            <person name="Uemura M."/>
            <person name="Hamada M."/>
            <person name="Hirano S."/>
            <person name="Kobayashi K."/>
            <person name="Ohshiro T."/>
            <person name="Kobayashi T."/>
            <person name="Terahara T."/>
        </authorList>
    </citation>
    <scope>NUCLEOTIDE SEQUENCE</scope>
    <source>
        <strain evidence="1">KM77-8</strain>
    </source>
</reference>
<proteinExistence type="predicted"/>
<dbReference type="InterPro" id="IPR023149">
    <property type="entry name" value="Trans_acon_MeTrfase_C"/>
</dbReference>
<organism evidence="1">
    <name type="scientific">Streptomyces haneummycinicus</name>
    <dbReference type="NCBI Taxonomy" id="3074435"/>
    <lineage>
        <taxon>Bacteria</taxon>
        <taxon>Bacillati</taxon>
        <taxon>Actinomycetota</taxon>
        <taxon>Actinomycetes</taxon>
        <taxon>Kitasatosporales</taxon>
        <taxon>Streptomycetaceae</taxon>
        <taxon>Streptomyces</taxon>
    </lineage>
</organism>
<reference evidence="1" key="1">
    <citation type="submission" date="2024-06" db="EMBL/GenBank/DDBJ databases">
        <authorList>
            <consortium name="consrtm"/>
            <person name="Uemura M."/>
            <person name="Terahara T."/>
        </authorList>
    </citation>
    <scope>NUCLEOTIDE SEQUENCE</scope>
    <source>
        <strain evidence="1">KM77-8</strain>
    </source>
</reference>
<dbReference type="EMBL" id="AP035768">
    <property type="protein sequence ID" value="BFO22237.1"/>
    <property type="molecule type" value="Genomic_DNA"/>
</dbReference>
<dbReference type="GO" id="GO:0030798">
    <property type="term" value="F:trans-aconitate 2-methyltransferase activity"/>
    <property type="evidence" value="ECO:0007669"/>
    <property type="project" value="InterPro"/>
</dbReference>
<gene>
    <name evidence="1" type="ORF">SHKM778_86250</name>
</gene>
<protein>
    <recommendedName>
        <fullName evidence="2">Trans-aconitate methyltransferase</fullName>
    </recommendedName>
</protein>
<dbReference type="AlphaFoldDB" id="A0AAT9HXX2"/>
<evidence type="ECO:0008006" key="2">
    <source>
        <dbReference type="Google" id="ProtNLM"/>
    </source>
</evidence>
<evidence type="ECO:0000313" key="1">
    <source>
        <dbReference type="EMBL" id="BFO22237.1"/>
    </source>
</evidence>
<accession>A0AAT9HXX2</accession>
<sequence>MGDDVHSPAHGEDPVLDWVRGTGLRPVLTALADDPEARDAFVDGYRSALRAAYPAGPYGTPFPFRRVFAVAVKEG</sequence>
<dbReference type="Gene3D" id="1.10.150.290">
    <property type="entry name" value="S-adenosyl-L-methionine-dependent methyltransferases"/>
    <property type="match status" value="1"/>
</dbReference>
<name>A0AAT9HXX2_9ACTN</name>